<evidence type="ECO:0008006" key="4">
    <source>
        <dbReference type="Google" id="ProtNLM"/>
    </source>
</evidence>
<name>K0JV36_SACES</name>
<dbReference type="InterPro" id="IPR001646">
    <property type="entry name" value="5peptide_repeat"/>
</dbReference>
<dbReference type="STRING" id="1179773.BN6_44440"/>
<organism evidence="2 3">
    <name type="scientific">Saccharothrix espanaensis (strain ATCC 51144 / DSM 44229 / JCM 9112 / NBRC 15066 / NRRL 15764)</name>
    <dbReference type="NCBI Taxonomy" id="1179773"/>
    <lineage>
        <taxon>Bacteria</taxon>
        <taxon>Bacillati</taxon>
        <taxon>Actinomycetota</taxon>
        <taxon>Actinomycetes</taxon>
        <taxon>Pseudonocardiales</taxon>
        <taxon>Pseudonocardiaceae</taxon>
        <taxon>Saccharothrix</taxon>
    </lineage>
</organism>
<dbReference type="HOGENOM" id="CLU_1319882_0_0_11"/>
<dbReference type="KEGG" id="sesp:BN6_44440"/>
<evidence type="ECO:0000313" key="2">
    <source>
        <dbReference type="EMBL" id="CCH31725.1"/>
    </source>
</evidence>
<evidence type="ECO:0000313" key="3">
    <source>
        <dbReference type="Proteomes" id="UP000006281"/>
    </source>
</evidence>
<dbReference type="Pfam" id="PF00805">
    <property type="entry name" value="Pentapeptide"/>
    <property type="match status" value="2"/>
</dbReference>
<proteinExistence type="predicted"/>
<protein>
    <recommendedName>
        <fullName evidence="4">Pentapeptide repeat-containing protein</fullName>
    </recommendedName>
</protein>
<feature type="region of interest" description="Disordered" evidence="1">
    <location>
        <begin position="1"/>
        <end position="29"/>
    </location>
</feature>
<dbReference type="AlphaFoldDB" id="K0JV36"/>
<accession>K0JV36</accession>
<dbReference type="PATRIC" id="fig|1179773.3.peg.4451"/>
<dbReference type="BioCyc" id="SESP1179773:BN6_RS42190-MONOMER"/>
<sequence>MAGLRADLAHRRSSPKAPFDPPASPFGTTPGGLLDYRGLRLTEPIRHARVEGVDFAAGTLADGGQFDSDFTSCVFDQAVLRGTFLGRSFTRCSFREARLDRCRLPATFTDCSFAGARLRGVVASGQTFTRCDFTGAQLHRSHFDHCTFIDCSFDGITTGLASMGGSTFVGEVDLGLFTGTVLDHVRHDPAPPGTRPPSAP</sequence>
<dbReference type="SUPFAM" id="SSF141571">
    <property type="entry name" value="Pentapeptide repeat-like"/>
    <property type="match status" value="1"/>
</dbReference>
<gene>
    <name evidence="2" type="ordered locus">BN6_44440</name>
</gene>
<dbReference type="Gene3D" id="2.160.20.80">
    <property type="entry name" value="E3 ubiquitin-protein ligase SopA"/>
    <property type="match status" value="1"/>
</dbReference>
<keyword evidence="3" id="KW-1185">Reference proteome</keyword>
<dbReference type="eggNOG" id="COG1357">
    <property type="taxonomic scope" value="Bacteria"/>
</dbReference>
<evidence type="ECO:0000256" key="1">
    <source>
        <dbReference type="SAM" id="MobiDB-lite"/>
    </source>
</evidence>
<reference evidence="2 3" key="1">
    <citation type="journal article" date="2012" name="BMC Genomics">
        <title>Complete genome sequence of Saccharothrix espanaensis DSM 44229T and comparison to the other completely sequenced Pseudonocardiaceae.</title>
        <authorList>
            <person name="Strobel T."/>
            <person name="Al-Dilaimi A."/>
            <person name="Blom J."/>
            <person name="Gessner A."/>
            <person name="Kalinowski J."/>
            <person name="Luzhetska M."/>
            <person name="Puhler A."/>
            <person name="Szczepanowski R."/>
            <person name="Bechthold A."/>
            <person name="Ruckert C."/>
        </authorList>
    </citation>
    <scope>NUCLEOTIDE SEQUENCE [LARGE SCALE GENOMIC DNA]</scope>
    <source>
        <strain evidence="3">ATCC 51144 / DSM 44229 / JCM 9112 / NBRC 15066 / NRRL 15764</strain>
    </source>
</reference>
<dbReference type="Proteomes" id="UP000006281">
    <property type="component" value="Chromosome"/>
</dbReference>
<dbReference type="EMBL" id="HE804045">
    <property type="protein sequence ID" value="CCH31725.1"/>
    <property type="molecule type" value="Genomic_DNA"/>
</dbReference>